<keyword evidence="3" id="KW-1185">Reference proteome</keyword>
<gene>
    <name evidence="2" type="ORF">MKW94_012130</name>
</gene>
<dbReference type="PANTHER" id="PTHR34962">
    <property type="entry name" value="EMBRYO DEFECTIVE 1703-RELATED"/>
    <property type="match status" value="1"/>
</dbReference>
<name>A0AA41W1P0_PAPNU</name>
<comment type="caution">
    <text evidence="2">The sequence shown here is derived from an EMBL/GenBank/DDBJ whole genome shotgun (WGS) entry which is preliminary data.</text>
</comment>
<protein>
    <submittedName>
        <fullName evidence="2">Uncharacterized protein</fullName>
    </submittedName>
</protein>
<reference evidence="2" key="1">
    <citation type="submission" date="2022-03" db="EMBL/GenBank/DDBJ databases">
        <title>A functionally conserved STORR gene fusion in Papaver species that diverged 16.8 million years ago.</title>
        <authorList>
            <person name="Catania T."/>
        </authorList>
    </citation>
    <scope>NUCLEOTIDE SEQUENCE</scope>
    <source>
        <strain evidence="2">S-191538</strain>
    </source>
</reference>
<proteinExistence type="predicted"/>
<evidence type="ECO:0000313" key="3">
    <source>
        <dbReference type="Proteomes" id="UP001177140"/>
    </source>
</evidence>
<feature type="non-terminal residue" evidence="2">
    <location>
        <position position="1"/>
    </location>
</feature>
<evidence type="ECO:0000313" key="2">
    <source>
        <dbReference type="EMBL" id="MCL7051423.1"/>
    </source>
</evidence>
<sequence length="156" mass="17776">CIELYREEDGVQKAGFYSLEMAEDLKLDPKQHHVIAFEDPKDSKNFCYIIQAHMEMLGNGTAFVVARPPKDAFRDAKANGFNVTVIRKGELSLNVDQPLEEVEEQISEIGSKIYHDKIMRERSVNIHSLMKGVFGSNKPSQRRRGPKQTLKKPDES</sequence>
<accession>A0AA41W1P0</accession>
<organism evidence="2 3">
    <name type="scientific">Papaver nudicaule</name>
    <name type="common">Iceland poppy</name>
    <dbReference type="NCBI Taxonomy" id="74823"/>
    <lineage>
        <taxon>Eukaryota</taxon>
        <taxon>Viridiplantae</taxon>
        <taxon>Streptophyta</taxon>
        <taxon>Embryophyta</taxon>
        <taxon>Tracheophyta</taxon>
        <taxon>Spermatophyta</taxon>
        <taxon>Magnoliopsida</taxon>
        <taxon>Ranunculales</taxon>
        <taxon>Papaveraceae</taxon>
        <taxon>Papaveroideae</taxon>
        <taxon>Papaver</taxon>
    </lineage>
</organism>
<feature type="region of interest" description="Disordered" evidence="1">
    <location>
        <begin position="131"/>
        <end position="156"/>
    </location>
</feature>
<dbReference type="Proteomes" id="UP001177140">
    <property type="component" value="Unassembled WGS sequence"/>
</dbReference>
<dbReference type="AlphaFoldDB" id="A0AA41W1P0"/>
<dbReference type="EMBL" id="JAJJMA010338312">
    <property type="protein sequence ID" value="MCL7051423.1"/>
    <property type="molecule type" value="Genomic_DNA"/>
</dbReference>
<dbReference type="PANTHER" id="PTHR34962:SF1">
    <property type="entry name" value="EMBRYO DEFECTIVE 1703-RELATED"/>
    <property type="match status" value="1"/>
</dbReference>
<feature type="compositionally biased region" description="Basic residues" evidence="1">
    <location>
        <begin position="140"/>
        <end position="150"/>
    </location>
</feature>
<evidence type="ECO:0000256" key="1">
    <source>
        <dbReference type="SAM" id="MobiDB-lite"/>
    </source>
</evidence>